<dbReference type="InterPro" id="IPR012338">
    <property type="entry name" value="Beta-lactam/transpept-like"/>
</dbReference>
<evidence type="ECO:0000313" key="2">
    <source>
        <dbReference type="EMBL" id="GAA1968469.1"/>
    </source>
</evidence>
<proteinExistence type="predicted"/>
<protein>
    <submittedName>
        <fullName evidence="2">Serine hydrolase domain-containing protein</fullName>
    </submittedName>
</protein>
<dbReference type="RefSeq" id="WP_344046348.1">
    <property type="nucleotide sequence ID" value="NZ_BAAAPB010000003.1"/>
</dbReference>
<sequence length="564" mass="59058">MTLDPSTVDDLFAAELAKERSPGLVYAVVRDGEILHSRGIGSIGTGEQTLPTADSVHRIASMTKSFTASAVLLLRDRGALRLDDPVAAYVPEVDLPDLTIRHLLTMSGGLLTDDPWGDRNEPQTYAELGEFLSGGFTVGAVPGTRFEYSNLGYALLGRAIDALTGGEGGYRRFVLDELTGPLAMTATRYDVRDVGPALVVGHHRRGEDWAVEPAVLPGTFSAMGGLHSSLTDLARWVGGFTDAFRRPDLMHPLSSASRREMQQLQRLIGVSGALSVDVPVGGAALAASAAGYGFGLFVEHHSDHGDVVQHSGGYPGYGSHMRWHPETGLGVIALANGTYAAPVDVCRDALRALVAGERTAAASPTASREVVEAVSAKLRTSGDPFNDDLFTFNVELDVPEAERLEQLSAARALVGAPSGPAEEPYAEGLGQASWSVPAERGRYDVEIKVAPTPEPAVQSLKLTAVPDPPEALASVAARAVSGQAPTGGAGGTFGRALAAAQALGGPARIAGVLAGDGESTATFVVRAGTMWWRLEVTRADPAPALALTACPTAEHARLAHRFSR</sequence>
<dbReference type="Proteomes" id="UP001500571">
    <property type="component" value="Unassembled WGS sequence"/>
</dbReference>
<dbReference type="InterPro" id="IPR050491">
    <property type="entry name" value="AmpC-like"/>
</dbReference>
<dbReference type="PANTHER" id="PTHR46825">
    <property type="entry name" value="D-ALANYL-D-ALANINE-CARBOXYPEPTIDASE/ENDOPEPTIDASE AMPH"/>
    <property type="match status" value="1"/>
</dbReference>
<dbReference type="EMBL" id="BAAAPB010000003">
    <property type="protein sequence ID" value="GAA1968469.1"/>
    <property type="molecule type" value="Genomic_DNA"/>
</dbReference>
<dbReference type="InterPro" id="IPR001466">
    <property type="entry name" value="Beta-lactam-related"/>
</dbReference>
<reference evidence="2 3" key="1">
    <citation type="journal article" date="2019" name="Int. J. Syst. Evol. Microbiol.">
        <title>The Global Catalogue of Microorganisms (GCM) 10K type strain sequencing project: providing services to taxonomists for standard genome sequencing and annotation.</title>
        <authorList>
            <consortium name="The Broad Institute Genomics Platform"/>
            <consortium name="The Broad Institute Genome Sequencing Center for Infectious Disease"/>
            <person name="Wu L."/>
            <person name="Ma J."/>
        </authorList>
    </citation>
    <scope>NUCLEOTIDE SEQUENCE [LARGE SCALE GENOMIC DNA]</scope>
    <source>
        <strain evidence="2 3">JCM 15309</strain>
    </source>
</reference>
<dbReference type="PANTHER" id="PTHR46825:SF9">
    <property type="entry name" value="BETA-LACTAMASE-RELATED DOMAIN-CONTAINING PROTEIN"/>
    <property type="match status" value="1"/>
</dbReference>
<keyword evidence="2" id="KW-0378">Hydrolase</keyword>
<dbReference type="GO" id="GO:0016787">
    <property type="term" value="F:hydrolase activity"/>
    <property type="evidence" value="ECO:0007669"/>
    <property type="project" value="UniProtKB-KW"/>
</dbReference>
<comment type="caution">
    <text evidence="2">The sequence shown here is derived from an EMBL/GenBank/DDBJ whole genome shotgun (WGS) entry which is preliminary data.</text>
</comment>
<gene>
    <name evidence="2" type="ORF">GCM10009798_31300</name>
</gene>
<dbReference type="SUPFAM" id="SSF56601">
    <property type="entry name" value="beta-lactamase/transpeptidase-like"/>
    <property type="match status" value="1"/>
</dbReference>
<organism evidence="2 3">
    <name type="scientific">Nocardioides panacihumi</name>
    <dbReference type="NCBI Taxonomy" id="400774"/>
    <lineage>
        <taxon>Bacteria</taxon>
        <taxon>Bacillati</taxon>
        <taxon>Actinomycetota</taxon>
        <taxon>Actinomycetes</taxon>
        <taxon>Propionibacteriales</taxon>
        <taxon>Nocardioidaceae</taxon>
        <taxon>Nocardioides</taxon>
    </lineage>
</organism>
<dbReference type="Pfam" id="PF00144">
    <property type="entry name" value="Beta-lactamase"/>
    <property type="match status" value="1"/>
</dbReference>
<keyword evidence="3" id="KW-1185">Reference proteome</keyword>
<name>A0ABN2RGJ6_9ACTN</name>
<feature type="domain" description="Beta-lactamase-related" evidence="1">
    <location>
        <begin position="8"/>
        <end position="354"/>
    </location>
</feature>
<evidence type="ECO:0000313" key="3">
    <source>
        <dbReference type="Proteomes" id="UP001500571"/>
    </source>
</evidence>
<evidence type="ECO:0000259" key="1">
    <source>
        <dbReference type="Pfam" id="PF00144"/>
    </source>
</evidence>
<dbReference type="Gene3D" id="3.40.710.10">
    <property type="entry name" value="DD-peptidase/beta-lactamase superfamily"/>
    <property type="match status" value="1"/>
</dbReference>
<accession>A0ABN2RGJ6</accession>